<evidence type="ECO:0000256" key="1">
    <source>
        <dbReference type="SAM" id="MobiDB-lite"/>
    </source>
</evidence>
<feature type="compositionally biased region" description="Pro residues" evidence="1">
    <location>
        <begin position="97"/>
        <end position="106"/>
    </location>
</feature>
<evidence type="ECO:0000313" key="4">
    <source>
        <dbReference type="Proteomes" id="UP000326924"/>
    </source>
</evidence>
<dbReference type="AlphaFoldDB" id="A0A5J5F2W6"/>
<reference evidence="3 4" key="1">
    <citation type="submission" date="2019-09" db="EMBL/GenBank/DDBJ databases">
        <title>Draft genome of the ectomycorrhizal ascomycete Sphaerosporella brunnea.</title>
        <authorList>
            <consortium name="DOE Joint Genome Institute"/>
            <person name="Benucci G.M."/>
            <person name="Marozzi G."/>
            <person name="Antonielli L."/>
            <person name="Sanchez S."/>
            <person name="Marco P."/>
            <person name="Wang X."/>
            <person name="Falini L.B."/>
            <person name="Barry K."/>
            <person name="Haridas S."/>
            <person name="Lipzen A."/>
            <person name="Labutti K."/>
            <person name="Grigoriev I.V."/>
            <person name="Murat C."/>
            <person name="Martin F."/>
            <person name="Albertini E."/>
            <person name="Donnini D."/>
            <person name="Bonito G."/>
        </authorList>
    </citation>
    <scope>NUCLEOTIDE SEQUENCE [LARGE SCALE GENOMIC DNA]</scope>
    <source>
        <strain evidence="3 4">Sb_GMNB300</strain>
    </source>
</reference>
<dbReference type="InterPro" id="IPR011009">
    <property type="entry name" value="Kinase-like_dom_sf"/>
</dbReference>
<proteinExistence type="predicted"/>
<evidence type="ECO:0000259" key="2">
    <source>
        <dbReference type="PROSITE" id="PS50011"/>
    </source>
</evidence>
<dbReference type="Proteomes" id="UP000326924">
    <property type="component" value="Unassembled WGS sequence"/>
</dbReference>
<feature type="compositionally biased region" description="Polar residues" evidence="1">
    <location>
        <begin position="9"/>
        <end position="24"/>
    </location>
</feature>
<dbReference type="InterPro" id="IPR000719">
    <property type="entry name" value="Prot_kinase_dom"/>
</dbReference>
<dbReference type="GO" id="GO:0005524">
    <property type="term" value="F:ATP binding"/>
    <property type="evidence" value="ECO:0007669"/>
    <property type="project" value="InterPro"/>
</dbReference>
<dbReference type="GO" id="GO:0004672">
    <property type="term" value="F:protein kinase activity"/>
    <property type="evidence" value="ECO:0007669"/>
    <property type="project" value="InterPro"/>
</dbReference>
<comment type="caution">
    <text evidence="3">The sequence shown here is derived from an EMBL/GenBank/DDBJ whole genome shotgun (WGS) entry which is preliminary data.</text>
</comment>
<dbReference type="Pfam" id="PF01636">
    <property type="entry name" value="APH"/>
    <property type="match status" value="1"/>
</dbReference>
<evidence type="ECO:0000313" key="3">
    <source>
        <dbReference type="EMBL" id="KAA8910294.1"/>
    </source>
</evidence>
<dbReference type="InterPro" id="IPR002575">
    <property type="entry name" value="Aminoglycoside_PTrfase"/>
</dbReference>
<name>A0A5J5F2W6_9PEZI</name>
<gene>
    <name evidence="3" type="ORF">FN846DRAFT_547878</name>
</gene>
<dbReference type="EMBL" id="VXIS01000047">
    <property type="protein sequence ID" value="KAA8910294.1"/>
    <property type="molecule type" value="Genomic_DNA"/>
</dbReference>
<protein>
    <recommendedName>
        <fullName evidence="2">Protein kinase domain-containing protein</fullName>
    </recommendedName>
</protein>
<dbReference type="InParanoid" id="A0A5J5F2W6"/>
<dbReference type="OrthoDB" id="2744451at2759"/>
<feature type="region of interest" description="Disordered" evidence="1">
    <location>
        <begin position="1"/>
        <end position="106"/>
    </location>
</feature>
<sequence>MNPRGCFSSRETQNKAPADEQNSTSDERAQHHRYNLRKRARICYAESSRRKQPPRTASDRSGSPSAAPQRKPCRPVIDRSCSSSPVFLPTADVPRGGMPPTPPLSPPAPINLPPMTPPLSPPAMITDTLPLITPLNDDARPSPYAALRLLRNFTCTFVREIQSTPAASVLLVSLPDSTRRILKLFPPPAPGYRDLCAEEAAAYAALRHHDVSNVPRCHGVVDRTIQVRGWCAGWHGRGLLLDYIPDAATVMAAPERLVRKPALVTDLVKALGRIHAAGVLHGDALPRNMLIDQHDRVWWVDFGSAATTATHHVDKRYFESEQWAVWDLLANDVVPAAREGRTPEWWIIGG</sequence>
<feature type="compositionally biased region" description="Basic residues" evidence="1">
    <location>
        <begin position="30"/>
        <end position="41"/>
    </location>
</feature>
<accession>A0A5J5F2W6</accession>
<dbReference type="Gene3D" id="1.10.510.10">
    <property type="entry name" value="Transferase(Phosphotransferase) domain 1"/>
    <property type="match status" value="1"/>
</dbReference>
<organism evidence="3 4">
    <name type="scientific">Sphaerosporella brunnea</name>
    <dbReference type="NCBI Taxonomy" id="1250544"/>
    <lineage>
        <taxon>Eukaryota</taxon>
        <taxon>Fungi</taxon>
        <taxon>Dikarya</taxon>
        <taxon>Ascomycota</taxon>
        <taxon>Pezizomycotina</taxon>
        <taxon>Pezizomycetes</taxon>
        <taxon>Pezizales</taxon>
        <taxon>Pyronemataceae</taxon>
        <taxon>Sphaerosporella</taxon>
    </lineage>
</organism>
<keyword evidence="4" id="KW-1185">Reference proteome</keyword>
<dbReference type="SUPFAM" id="SSF56112">
    <property type="entry name" value="Protein kinase-like (PK-like)"/>
    <property type="match status" value="1"/>
</dbReference>
<feature type="domain" description="Protein kinase" evidence="2">
    <location>
        <begin position="144"/>
        <end position="350"/>
    </location>
</feature>
<dbReference type="PROSITE" id="PS50011">
    <property type="entry name" value="PROTEIN_KINASE_DOM"/>
    <property type="match status" value="1"/>
</dbReference>